<dbReference type="AlphaFoldDB" id="A0A4R5Q773"/>
<dbReference type="SMART" id="SM00855">
    <property type="entry name" value="PGAM"/>
    <property type="match status" value="1"/>
</dbReference>
<keyword evidence="4" id="KW-1185">Reference proteome</keyword>
<dbReference type="EMBL" id="SMSJ01000185">
    <property type="protein sequence ID" value="TDH57917.1"/>
    <property type="molecule type" value="Genomic_DNA"/>
</dbReference>
<reference evidence="3 4" key="1">
    <citation type="journal article" date="2016" name="J. Microbiol.">
        <title>Dankookia rubra gen. nov., sp. nov., an alphaproteobacterium isolated from sediment of a shallow stream.</title>
        <authorList>
            <person name="Kim W.H."/>
            <person name="Kim D.H."/>
            <person name="Kang K."/>
            <person name="Ahn T.Y."/>
        </authorList>
    </citation>
    <scope>NUCLEOTIDE SEQUENCE [LARGE SCALE GENOMIC DNA]</scope>
    <source>
        <strain evidence="3 4">JCM30602</strain>
    </source>
</reference>
<dbReference type="InterPro" id="IPR050275">
    <property type="entry name" value="PGM_Phosphatase"/>
</dbReference>
<comment type="caution">
    <text evidence="3">The sequence shown here is derived from an EMBL/GenBank/DDBJ whole genome shotgun (WGS) entry which is preliminary data.</text>
</comment>
<dbReference type="Pfam" id="PF00300">
    <property type="entry name" value="His_Phos_1"/>
    <property type="match status" value="1"/>
</dbReference>
<name>A0A4R5Q773_9PROT</name>
<protein>
    <submittedName>
        <fullName evidence="3">Histidine phosphatase family protein</fullName>
    </submittedName>
</protein>
<dbReference type="PROSITE" id="PS00175">
    <property type="entry name" value="PG_MUTASE"/>
    <property type="match status" value="1"/>
</dbReference>
<dbReference type="PANTHER" id="PTHR48100">
    <property type="entry name" value="BROAD-SPECIFICITY PHOSPHATASE YOR283W-RELATED"/>
    <property type="match status" value="1"/>
</dbReference>
<dbReference type="OrthoDB" id="9781415at2"/>
<sequence length="193" mass="21638">MILLRHGQSEFNLRFTATKTDPGIPDPPLTPLGHAQAEEAAEQLAGEGLRRIIASPYTRALQTAAPLAKRLNIPVHVMPVVRERYAFSCDIGSPRAELAMAWPKVDFRHIEEVWWPAIEEPHGGIEARAALFRAEMAALPEWRDTLVVSHWGFILAMTGERLMNGDWIRCDPAAPAPSGIEWRHYVAPVKRPR</sequence>
<keyword evidence="2" id="KW-0413">Isomerase</keyword>
<dbReference type="CDD" id="cd07067">
    <property type="entry name" value="HP_PGM_like"/>
    <property type="match status" value="1"/>
</dbReference>
<dbReference type="GO" id="GO:0016791">
    <property type="term" value="F:phosphatase activity"/>
    <property type="evidence" value="ECO:0007669"/>
    <property type="project" value="TreeGrafter"/>
</dbReference>
<gene>
    <name evidence="3" type="ORF">E2C06_35370</name>
</gene>
<dbReference type="Proteomes" id="UP000295096">
    <property type="component" value="Unassembled WGS sequence"/>
</dbReference>
<dbReference type="InterPro" id="IPR029033">
    <property type="entry name" value="His_PPase_superfam"/>
</dbReference>
<proteinExistence type="predicted"/>
<dbReference type="InterPro" id="IPR001345">
    <property type="entry name" value="PG/BPGM_mutase_AS"/>
</dbReference>
<dbReference type="PANTHER" id="PTHR48100:SF1">
    <property type="entry name" value="HISTIDINE PHOSPHATASE FAMILY PROTEIN-RELATED"/>
    <property type="match status" value="1"/>
</dbReference>
<keyword evidence="1" id="KW-0324">Glycolysis</keyword>
<dbReference type="InterPro" id="IPR013078">
    <property type="entry name" value="His_Pase_superF_clade-1"/>
</dbReference>
<accession>A0A4R5Q773</accession>
<dbReference type="Gene3D" id="3.40.50.1240">
    <property type="entry name" value="Phosphoglycerate mutase-like"/>
    <property type="match status" value="1"/>
</dbReference>
<dbReference type="SUPFAM" id="SSF53254">
    <property type="entry name" value="Phosphoglycerate mutase-like"/>
    <property type="match status" value="1"/>
</dbReference>
<organism evidence="3 4">
    <name type="scientific">Dankookia rubra</name>
    <dbReference type="NCBI Taxonomy" id="1442381"/>
    <lineage>
        <taxon>Bacteria</taxon>
        <taxon>Pseudomonadati</taxon>
        <taxon>Pseudomonadota</taxon>
        <taxon>Alphaproteobacteria</taxon>
        <taxon>Acetobacterales</taxon>
        <taxon>Roseomonadaceae</taxon>
        <taxon>Dankookia</taxon>
    </lineage>
</organism>
<dbReference type="RefSeq" id="WP_133293224.1">
    <property type="nucleotide sequence ID" value="NZ_SMSJ01000185.1"/>
</dbReference>
<evidence type="ECO:0000313" key="4">
    <source>
        <dbReference type="Proteomes" id="UP000295096"/>
    </source>
</evidence>
<evidence type="ECO:0000256" key="2">
    <source>
        <dbReference type="ARBA" id="ARBA00023235"/>
    </source>
</evidence>
<evidence type="ECO:0000256" key="1">
    <source>
        <dbReference type="ARBA" id="ARBA00023152"/>
    </source>
</evidence>
<dbReference type="GO" id="GO:0005737">
    <property type="term" value="C:cytoplasm"/>
    <property type="evidence" value="ECO:0007669"/>
    <property type="project" value="TreeGrafter"/>
</dbReference>
<evidence type="ECO:0000313" key="3">
    <source>
        <dbReference type="EMBL" id="TDH57917.1"/>
    </source>
</evidence>